<protein>
    <submittedName>
        <fullName evidence="1">Uncharacterized protein</fullName>
    </submittedName>
</protein>
<gene>
    <name evidence="1" type="ORF">TM448A06145_0006</name>
</gene>
<reference evidence="1" key="1">
    <citation type="submission" date="2020-03" db="EMBL/GenBank/DDBJ databases">
        <title>The deep terrestrial virosphere.</title>
        <authorList>
            <person name="Holmfeldt K."/>
            <person name="Nilsson E."/>
            <person name="Simone D."/>
            <person name="Lopez-Fernandez M."/>
            <person name="Wu X."/>
            <person name="de Brujin I."/>
            <person name="Lundin D."/>
            <person name="Andersson A."/>
            <person name="Bertilsson S."/>
            <person name="Dopson M."/>
        </authorList>
    </citation>
    <scope>NUCLEOTIDE SEQUENCE</scope>
    <source>
        <strain evidence="1">TM448A06145</strain>
    </source>
</reference>
<evidence type="ECO:0000313" key="1">
    <source>
        <dbReference type="EMBL" id="QJA54909.1"/>
    </source>
</evidence>
<dbReference type="EMBL" id="MT144549">
    <property type="protein sequence ID" value="QJA54909.1"/>
    <property type="molecule type" value="Genomic_DNA"/>
</dbReference>
<organism evidence="1">
    <name type="scientific">viral metagenome</name>
    <dbReference type="NCBI Taxonomy" id="1070528"/>
    <lineage>
        <taxon>unclassified sequences</taxon>
        <taxon>metagenomes</taxon>
        <taxon>organismal metagenomes</taxon>
    </lineage>
</organism>
<name>A0A6H2A5D4_9ZZZZ</name>
<dbReference type="AlphaFoldDB" id="A0A6H2A5D4"/>
<proteinExistence type="predicted"/>
<sequence>MVKVNNLEKLGLVLHVEVKRSGRRTYVNLPDTEVKACRISPGDLLQIQIRQIQRKAERDE</sequence>
<accession>A0A6H2A5D4</accession>